<feature type="non-terminal residue" evidence="1">
    <location>
        <position position="121"/>
    </location>
</feature>
<reference evidence="1 2" key="1">
    <citation type="submission" date="2020-04" db="EMBL/GenBank/DDBJ databases">
        <title>Perkinsus olseni comparative genomics.</title>
        <authorList>
            <person name="Bogema D.R."/>
        </authorList>
    </citation>
    <scope>NUCLEOTIDE SEQUENCE [LARGE SCALE GENOMIC DNA]</scope>
    <source>
        <strain evidence="1">ATCC PRA-205</strain>
    </source>
</reference>
<dbReference type="EMBL" id="JABANM010024883">
    <property type="protein sequence ID" value="KAF4715478.1"/>
    <property type="molecule type" value="Genomic_DNA"/>
</dbReference>
<comment type="caution">
    <text evidence="1">The sequence shown here is derived from an EMBL/GenBank/DDBJ whole genome shotgun (WGS) entry which is preliminary data.</text>
</comment>
<proteinExistence type="predicted"/>
<dbReference type="Proteomes" id="UP000574390">
    <property type="component" value="Unassembled WGS sequence"/>
</dbReference>
<dbReference type="AlphaFoldDB" id="A0A7J6R4C0"/>
<accession>A0A7J6R4C0</accession>
<name>A0A7J6R4C0_PEROL</name>
<evidence type="ECO:0000313" key="2">
    <source>
        <dbReference type="Proteomes" id="UP000574390"/>
    </source>
</evidence>
<organism evidence="1 2">
    <name type="scientific">Perkinsus olseni</name>
    <name type="common">Perkinsus atlanticus</name>
    <dbReference type="NCBI Taxonomy" id="32597"/>
    <lineage>
        <taxon>Eukaryota</taxon>
        <taxon>Sar</taxon>
        <taxon>Alveolata</taxon>
        <taxon>Perkinsozoa</taxon>
        <taxon>Perkinsea</taxon>
        <taxon>Perkinsida</taxon>
        <taxon>Perkinsidae</taxon>
        <taxon>Perkinsus</taxon>
    </lineage>
</organism>
<evidence type="ECO:0000313" key="1">
    <source>
        <dbReference type="EMBL" id="KAF4715478.1"/>
    </source>
</evidence>
<gene>
    <name evidence="1" type="ORF">FOZ62_032089</name>
</gene>
<feature type="non-terminal residue" evidence="1">
    <location>
        <position position="1"/>
    </location>
</feature>
<protein>
    <submittedName>
        <fullName evidence="1">Uncharacterized protein</fullName>
    </submittedName>
</protein>
<sequence length="121" mass="13834">MNAYERERGSGEYLNEYLRTHHDGKGMSYTTFCDLIHHAVYSWNVTKRGGTSPHSSVYSFPASMGMHVPRQCRQGHDYVDSCVVDPLPEQAILTGTRVLVRCPSPLAKLNFRWYTAIIIRQ</sequence>